<evidence type="ECO:0000313" key="1">
    <source>
        <dbReference type="EMBL" id="JAD61952.1"/>
    </source>
</evidence>
<dbReference type="EMBL" id="GBRH01235943">
    <property type="protein sequence ID" value="JAD61952.1"/>
    <property type="molecule type" value="Transcribed_RNA"/>
</dbReference>
<accession>A0A0A9BRJ7</accession>
<reference evidence="1" key="2">
    <citation type="journal article" date="2015" name="Data Brief">
        <title>Shoot transcriptome of the giant reed, Arundo donax.</title>
        <authorList>
            <person name="Barrero R.A."/>
            <person name="Guerrero F.D."/>
            <person name="Moolhuijzen P."/>
            <person name="Goolsby J.A."/>
            <person name="Tidwell J."/>
            <person name="Bellgard S.E."/>
            <person name="Bellgard M.I."/>
        </authorList>
    </citation>
    <scope>NUCLEOTIDE SEQUENCE</scope>
    <source>
        <tissue evidence="1">Shoot tissue taken approximately 20 cm above the soil surface</tissue>
    </source>
</reference>
<reference evidence="1" key="1">
    <citation type="submission" date="2014-09" db="EMBL/GenBank/DDBJ databases">
        <authorList>
            <person name="Magalhaes I.L.F."/>
            <person name="Oliveira U."/>
            <person name="Santos F.R."/>
            <person name="Vidigal T.H.D.A."/>
            <person name="Brescovit A.D."/>
            <person name="Santos A.J."/>
        </authorList>
    </citation>
    <scope>NUCLEOTIDE SEQUENCE</scope>
    <source>
        <tissue evidence="1">Shoot tissue taken approximately 20 cm above the soil surface</tissue>
    </source>
</reference>
<sequence>MLGSCEPSCLACVSSSPLAAAAAVVLLDFAAAGSDGASLLGLLFCAVARAEPVLPALFLVRYRYRCVSSCPAKSRLVVQNSFGGNLS</sequence>
<protein>
    <submittedName>
        <fullName evidence="1">Uncharacterized protein</fullName>
    </submittedName>
</protein>
<dbReference type="AlphaFoldDB" id="A0A0A9BRJ7"/>
<organism evidence="1">
    <name type="scientific">Arundo donax</name>
    <name type="common">Giant reed</name>
    <name type="synonym">Donax arundinaceus</name>
    <dbReference type="NCBI Taxonomy" id="35708"/>
    <lineage>
        <taxon>Eukaryota</taxon>
        <taxon>Viridiplantae</taxon>
        <taxon>Streptophyta</taxon>
        <taxon>Embryophyta</taxon>
        <taxon>Tracheophyta</taxon>
        <taxon>Spermatophyta</taxon>
        <taxon>Magnoliopsida</taxon>
        <taxon>Liliopsida</taxon>
        <taxon>Poales</taxon>
        <taxon>Poaceae</taxon>
        <taxon>PACMAD clade</taxon>
        <taxon>Arundinoideae</taxon>
        <taxon>Arundineae</taxon>
        <taxon>Arundo</taxon>
    </lineage>
</organism>
<proteinExistence type="predicted"/>
<name>A0A0A9BRJ7_ARUDO</name>